<organism evidence="1 2">
    <name type="scientific">Cetraspora pellucida</name>
    <dbReference type="NCBI Taxonomy" id="1433469"/>
    <lineage>
        <taxon>Eukaryota</taxon>
        <taxon>Fungi</taxon>
        <taxon>Fungi incertae sedis</taxon>
        <taxon>Mucoromycota</taxon>
        <taxon>Glomeromycotina</taxon>
        <taxon>Glomeromycetes</taxon>
        <taxon>Diversisporales</taxon>
        <taxon>Gigasporaceae</taxon>
        <taxon>Cetraspora</taxon>
    </lineage>
</organism>
<dbReference type="EMBL" id="CAJVPW010015783">
    <property type="protein sequence ID" value="CAG8664902.1"/>
    <property type="molecule type" value="Genomic_DNA"/>
</dbReference>
<proteinExistence type="predicted"/>
<comment type="caution">
    <text evidence="1">The sequence shown here is derived from an EMBL/GenBank/DDBJ whole genome shotgun (WGS) entry which is preliminary data.</text>
</comment>
<accession>A0ACA9NQP4</accession>
<evidence type="ECO:0000313" key="1">
    <source>
        <dbReference type="EMBL" id="CAG8664902.1"/>
    </source>
</evidence>
<evidence type="ECO:0000313" key="2">
    <source>
        <dbReference type="Proteomes" id="UP000789366"/>
    </source>
</evidence>
<name>A0ACA9NQP4_9GLOM</name>
<keyword evidence="2" id="KW-1185">Reference proteome</keyword>
<sequence>QQMRIKYASVKPIQKVSSMRGSSAAEGGSILDRLGGVARSGLVKQVSRGNIRSRLGRSVNNDTVSRGRGNKISDGRRKPTSRKPVTSDDLDADLDAYMAIDSGTSVEKNTLAISNGENGMDLS</sequence>
<reference evidence="1" key="1">
    <citation type="submission" date="2021-06" db="EMBL/GenBank/DDBJ databases">
        <authorList>
            <person name="Kallberg Y."/>
            <person name="Tangrot J."/>
            <person name="Rosling A."/>
        </authorList>
    </citation>
    <scope>NUCLEOTIDE SEQUENCE</scope>
    <source>
        <strain evidence="1">28 12/20/2015</strain>
    </source>
</reference>
<gene>
    <name evidence="1" type="ORF">SPELUC_LOCUS9421</name>
</gene>
<dbReference type="Proteomes" id="UP000789366">
    <property type="component" value="Unassembled WGS sequence"/>
</dbReference>
<feature type="non-terminal residue" evidence="1">
    <location>
        <position position="1"/>
    </location>
</feature>
<protein>
    <submittedName>
        <fullName evidence="1">12712_t:CDS:1</fullName>
    </submittedName>
</protein>